<sequence>MKWEQKKHHQLQQLSFAVRPLVEIKISNKAAIPISVLESILFISFATANILVALPFEQVESNRVPTVVFKGLPSAFHAFVISLIFAFNGAFCGLMIHNYQPKIARIFSYHSIVSMASSICILVFAIFQDGDKS</sequence>
<keyword evidence="1" id="KW-0472">Membrane</keyword>
<proteinExistence type="predicted"/>
<dbReference type="Proteomes" id="UP001168098">
    <property type="component" value="Unassembled WGS sequence"/>
</dbReference>
<dbReference type="EMBL" id="JARBHA010000001">
    <property type="protein sequence ID" value="KAJ9709470.1"/>
    <property type="molecule type" value="Genomic_DNA"/>
</dbReference>
<feature type="transmembrane region" description="Helical" evidence="1">
    <location>
        <begin position="74"/>
        <end position="94"/>
    </location>
</feature>
<name>A0AA39AKR9_VITRO</name>
<evidence type="ECO:0000313" key="3">
    <source>
        <dbReference type="Proteomes" id="UP001168098"/>
    </source>
</evidence>
<feature type="transmembrane region" description="Helical" evidence="1">
    <location>
        <begin position="106"/>
        <end position="127"/>
    </location>
</feature>
<dbReference type="AlphaFoldDB" id="A0AA39AKR9"/>
<accession>A0AA39AKR9</accession>
<keyword evidence="3" id="KW-1185">Reference proteome</keyword>
<reference evidence="2 3" key="1">
    <citation type="journal article" date="2023" name="BMC Biotechnol.">
        <title>Vitis rotundifolia cv Carlos genome sequencing.</title>
        <authorList>
            <person name="Huff M."/>
            <person name="Hulse-Kemp A."/>
            <person name="Scheffler B."/>
            <person name="Youngblood R."/>
            <person name="Simpson S."/>
            <person name="Babiker E."/>
            <person name="Staton M."/>
        </authorList>
    </citation>
    <scope>NUCLEOTIDE SEQUENCE [LARGE SCALE GENOMIC DNA]</scope>
    <source>
        <tissue evidence="2">Leaf</tissue>
    </source>
</reference>
<evidence type="ECO:0000256" key="1">
    <source>
        <dbReference type="SAM" id="Phobius"/>
    </source>
</evidence>
<gene>
    <name evidence="2" type="ORF">PVL29_001108</name>
</gene>
<keyword evidence="1" id="KW-0812">Transmembrane</keyword>
<feature type="transmembrane region" description="Helical" evidence="1">
    <location>
        <begin position="30"/>
        <end position="54"/>
    </location>
</feature>
<comment type="caution">
    <text evidence="2">The sequence shown here is derived from an EMBL/GenBank/DDBJ whole genome shotgun (WGS) entry which is preliminary data.</text>
</comment>
<organism evidence="2 3">
    <name type="scientific">Vitis rotundifolia</name>
    <name type="common">Muscadine grape</name>
    <dbReference type="NCBI Taxonomy" id="103349"/>
    <lineage>
        <taxon>Eukaryota</taxon>
        <taxon>Viridiplantae</taxon>
        <taxon>Streptophyta</taxon>
        <taxon>Embryophyta</taxon>
        <taxon>Tracheophyta</taxon>
        <taxon>Spermatophyta</taxon>
        <taxon>Magnoliopsida</taxon>
        <taxon>eudicotyledons</taxon>
        <taxon>Gunneridae</taxon>
        <taxon>Pentapetalae</taxon>
        <taxon>rosids</taxon>
        <taxon>Vitales</taxon>
        <taxon>Vitaceae</taxon>
        <taxon>Viteae</taxon>
        <taxon>Vitis</taxon>
    </lineage>
</organism>
<keyword evidence="1" id="KW-1133">Transmembrane helix</keyword>
<evidence type="ECO:0000313" key="2">
    <source>
        <dbReference type="EMBL" id="KAJ9709470.1"/>
    </source>
</evidence>
<protein>
    <submittedName>
        <fullName evidence="2">Uncharacterized protein</fullName>
    </submittedName>
</protein>